<reference evidence="2 3" key="1">
    <citation type="submission" date="2018-10" db="EMBL/GenBank/DDBJ databases">
        <title>Genomic Encyclopedia of Type Strains, Phase IV (KMG-IV): sequencing the most valuable type-strain genomes for metagenomic binning, comparative biology and taxonomic classification.</title>
        <authorList>
            <person name="Goeker M."/>
        </authorList>
    </citation>
    <scope>NUCLEOTIDE SEQUENCE [LARGE SCALE GENOMIC DNA]</scope>
    <source>
        <strain evidence="2 3">DSM 25080</strain>
    </source>
</reference>
<dbReference type="Proteomes" id="UP000267187">
    <property type="component" value="Unassembled WGS sequence"/>
</dbReference>
<name>A0A3M0AA13_9GAMM</name>
<dbReference type="SUPFAM" id="SSF160443">
    <property type="entry name" value="SMR domain-like"/>
    <property type="match status" value="1"/>
</dbReference>
<evidence type="ECO:0000313" key="2">
    <source>
        <dbReference type="EMBL" id="RMA81134.1"/>
    </source>
</evidence>
<organism evidence="2 3">
    <name type="scientific">Umboniibacter marinipuniceus</name>
    <dbReference type="NCBI Taxonomy" id="569599"/>
    <lineage>
        <taxon>Bacteria</taxon>
        <taxon>Pseudomonadati</taxon>
        <taxon>Pseudomonadota</taxon>
        <taxon>Gammaproteobacteria</taxon>
        <taxon>Cellvibrionales</taxon>
        <taxon>Cellvibrionaceae</taxon>
        <taxon>Umboniibacter</taxon>
    </lineage>
</organism>
<dbReference type="InterPro" id="IPR036063">
    <property type="entry name" value="Smr_dom_sf"/>
</dbReference>
<dbReference type="GO" id="GO:0004520">
    <property type="term" value="F:DNA endonuclease activity"/>
    <property type="evidence" value="ECO:0007669"/>
    <property type="project" value="TreeGrafter"/>
</dbReference>
<comment type="caution">
    <text evidence="2">The sequence shown here is derived from an EMBL/GenBank/DDBJ whole genome shotgun (WGS) entry which is preliminary data.</text>
</comment>
<dbReference type="RefSeq" id="WP_121876291.1">
    <property type="nucleotide sequence ID" value="NZ_REFJ01000002.1"/>
</dbReference>
<dbReference type="NCBIfam" id="NF033154">
    <property type="entry name" value="endonuc_SmrA"/>
    <property type="match status" value="1"/>
</dbReference>
<dbReference type="OrthoDB" id="9808881at2"/>
<evidence type="ECO:0000259" key="1">
    <source>
        <dbReference type="PROSITE" id="PS50828"/>
    </source>
</evidence>
<proteinExistence type="predicted"/>
<gene>
    <name evidence="2" type="ORF">DFR27_0932</name>
</gene>
<keyword evidence="2" id="KW-0255">Endonuclease</keyword>
<sequence>MADDKSLFEAEMAGVKKLNIAPRVERKTTSLSAEQKKIRRTIAVSEDSVDSNQLMTDHLEFVEPLSYLEFHRTGIQHGVLKSLRLGKYGIEAKLDLHHRTVEQARSDVYEFVRDCVRYDVRTVIISHGKGERSEPKALLKSHVNRWLRHLDEVMAFYTALPRHGGYGAVYVMLRKSPEKKLENKERHERRR</sequence>
<feature type="domain" description="Smr" evidence="1">
    <location>
        <begin position="94"/>
        <end position="174"/>
    </location>
</feature>
<dbReference type="EMBL" id="REFJ01000002">
    <property type="protein sequence ID" value="RMA81134.1"/>
    <property type="molecule type" value="Genomic_DNA"/>
</dbReference>
<evidence type="ECO:0000313" key="3">
    <source>
        <dbReference type="Proteomes" id="UP000267187"/>
    </source>
</evidence>
<accession>A0A3M0AA13</accession>
<dbReference type="InterPro" id="IPR002625">
    <property type="entry name" value="Smr_dom"/>
</dbReference>
<dbReference type="PROSITE" id="PS50828">
    <property type="entry name" value="SMR"/>
    <property type="match status" value="1"/>
</dbReference>
<keyword evidence="2" id="KW-0378">Hydrolase</keyword>
<keyword evidence="2" id="KW-0540">Nuclease</keyword>
<dbReference type="PANTHER" id="PTHR35562:SF2">
    <property type="entry name" value="DNA ENDONUCLEASE SMRA-RELATED"/>
    <property type="match status" value="1"/>
</dbReference>
<dbReference type="InterPro" id="IPR047688">
    <property type="entry name" value="Endonuc_SmrA"/>
</dbReference>
<dbReference type="SMART" id="SM00463">
    <property type="entry name" value="SMR"/>
    <property type="match status" value="1"/>
</dbReference>
<dbReference type="Pfam" id="PF01713">
    <property type="entry name" value="Smr"/>
    <property type="match status" value="1"/>
</dbReference>
<dbReference type="Gene3D" id="3.30.1370.110">
    <property type="match status" value="1"/>
</dbReference>
<protein>
    <submittedName>
        <fullName evidence="2">DNA-nicking Smr family endonuclease</fullName>
    </submittedName>
</protein>
<keyword evidence="3" id="KW-1185">Reference proteome</keyword>
<dbReference type="PANTHER" id="PTHR35562">
    <property type="entry name" value="DNA ENDONUCLEASE SMRA-RELATED"/>
    <property type="match status" value="1"/>
</dbReference>
<dbReference type="AlphaFoldDB" id="A0A3M0AA13"/>